<dbReference type="InterPro" id="IPR036322">
    <property type="entry name" value="WD40_repeat_dom_sf"/>
</dbReference>
<dbReference type="SUPFAM" id="SSF50978">
    <property type="entry name" value="WD40 repeat-like"/>
    <property type="match status" value="1"/>
</dbReference>
<proteinExistence type="predicted"/>
<keyword evidence="3" id="KW-0862">Zinc</keyword>
<dbReference type="PROSITE" id="PS50089">
    <property type="entry name" value="ZF_RING_2"/>
    <property type="match status" value="1"/>
</dbReference>
<evidence type="ECO:0000256" key="2">
    <source>
        <dbReference type="ARBA" id="ARBA00022771"/>
    </source>
</evidence>
<evidence type="ECO:0000259" key="5">
    <source>
        <dbReference type="PROSITE" id="PS50089"/>
    </source>
</evidence>
<dbReference type="GO" id="GO:0008270">
    <property type="term" value="F:zinc ion binding"/>
    <property type="evidence" value="ECO:0007669"/>
    <property type="project" value="UniProtKB-KW"/>
</dbReference>
<feature type="domain" description="RING-type" evidence="5">
    <location>
        <begin position="5"/>
        <end position="53"/>
    </location>
</feature>
<dbReference type="Pfam" id="PF13445">
    <property type="entry name" value="zf-RING_UBOX"/>
    <property type="match status" value="1"/>
</dbReference>
<evidence type="ECO:0000256" key="1">
    <source>
        <dbReference type="ARBA" id="ARBA00022723"/>
    </source>
</evidence>
<evidence type="ECO:0000256" key="4">
    <source>
        <dbReference type="PROSITE-ProRule" id="PRU00175"/>
    </source>
</evidence>
<dbReference type="WBParaSite" id="SPAL_0000002400.1">
    <property type="protein sequence ID" value="SPAL_0000002400.1"/>
    <property type="gene ID" value="SPAL_0000002400"/>
</dbReference>
<evidence type="ECO:0000313" key="7">
    <source>
        <dbReference type="WBParaSite" id="SPAL_0000002400.1"/>
    </source>
</evidence>
<accession>A0A0N5B1S0</accession>
<dbReference type="SMART" id="SM00184">
    <property type="entry name" value="RING"/>
    <property type="match status" value="1"/>
</dbReference>
<keyword evidence="6" id="KW-1185">Reference proteome</keyword>
<dbReference type="InterPro" id="IPR027370">
    <property type="entry name" value="Znf-RING_euk"/>
</dbReference>
<dbReference type="InterPro" id="IPR001841">
    <property type="entry name" value="Znf_RING"/>
</dbReference>
<reference evidence="7" key="1">
    <citation type="submission" date="2017-02" db="UniProtKB">
        <authorList>
            <consortium name="WormBaseParasite"/>
        </authorList>
    </citation>
    <scope>IDENTIFICATION</scope>
</reference>
<dbReference type="Proteomes" id="UP000046392">
    <property type="component" value="Unplaced"/>
</dbReference>
<evidence type="ECO:0000256" key="3">
    <source>
        <dbReference type="ARBA" id="ARBA00022833"/>
    </source>
</evidence>
<protein>
    <submittedName>
        <fullName evidence="7">RING-type domain-containing protein</fullName>
    </submittedName>
</protein>
<dbReference type="AlphaFoldDB" id="A0A0N5B1S0"/>
<dbReference type="InterPro" id="IPR013083">
    <property type="entry name" value="Znf_RING/FYVE/PHD"/>
</dbReference>
<keyword evidence="2 4" id="KW-0863">Zinc-finger</keyword>
<keyword evidence="1" id="KW-0479">Metal-binding</keyword>
<dbReference type="Gene3D" id="3.30.40.10">
    <property type="entry name" value="Zinc/RING finger domain, C3HC4 (zinc finger)"/>
    <property type="match status" value="1"/>
</dbReference>
<name>A0A0N5B1S0_STREA</name>
<organism evidence="6 7">
    <name type="scientific">Strongyloides papillosus</name>
    <name type="common">Intestinal threadworm</name>
    <dbReference type="NCBI Taxonomy" id="174720"/>
    <lineage>
        <taxon>Eukaryota</taxon>
        <taxon>Metazoa</taxon>
        <taxon>Ecdysozoa</taxon>
        <taxon>Nematoda</taxon>
        <taxon>Chromadorea</taxon>
        <taxon>Rhabditida</taxon>
        <taxon>Tylenchina</taxon>
        <taxon>Panagrolaimomorpha</taxon>
        <taxon>Strongyloidoidea</taxon>
        <taxon>Strongyloididae</taxon>
        <taxon>Strongyloides</taxon>
    </lineage>
</organism>
<dbReference type="SUPFAM" id="SSF57850">
    <property type="entry name" value="RING/U-box"/>
    <property type="match status" value="1"/>
</dbReference>
<evidence type="ECO:0000313" key="6">
    <source>
        <dbReference type="Proteomes" id="UP000046392"/>
    </source>
</evidence>
<sequence>MAIQCKICFQSYSAPGTRHAPYSTSCGHVMGKECLEKLKERSNDNHFNCPFCSGNINFNDCHPIYGIVEEFKGIDEESKSIIRVLKKDKNFLFIKDFNGSTNGKIYFFDEHKGYILIAGETSSMFTRTQFIYFIVTKDKRICDISKSMFKQKCSYLCFNKHKNDVIEFCIGCIDGTMNLYKCKIEDNRLKIIFRNTLNNLDFISILRGKMEINSLCFLIDDTVVFSIGKGKLRIWNKSEEWLSETQIFIKFPYSDSNKITQLKSTNYSDCIGVMNNRIYVFQKSGTSFELTSEIGKTIISYSIDEDFSRLIILYSNEMDEKRKNSTSQSFVLYKIIEEDYTDNFDRELKKYYAINLMINHSIERKIPKSFRTRFFAVKQTDGTLIYHGILPNIKSDQLEIISLNNQIKNEGYEYFKDVKNCLGIIFIDGKEFCYKSNSRNKVAIIFKNKFVLMDIF</sequence>